<protein>
    <submittedName>
        <fullName evidence="8">Site-specific recombinase XerD</fullName>
    </submittedName>
</protein>
<dbReference type="EMBL" id="OU912926">
    <property type="protein sequence ID" value="CAG9932401.1"/>
    <property type="molecule type" value="Genomic_DNA"/>
</dbReference>
<keyword evidence="4" id="KW-0233">DNA recombination</keyword>
<keyword evidence="3 5" id="KW-0238">DNA-binding</keyword>
<dbReference type="InterPro" id="IPR002104">
    <property type="entry name" value="Integrase_catalytic"/>
</dbReference>
<sequence>MPLTEMEIKKAKATNKPYKLTDGGGLFLLVHTNGGKYWRLRYRVGGKEKLLAIGVYPDVTLSEARERREQARKLLANGADPSAVKQEAKQTNNKALQVARENSFVTLAIEYHKVKSPMWTPGHAKQWLGNLEKYALPVIGNRPIAEIEPMELVGIMRTIEEHGTFETRDRLLQSIGAVFKYAIATGRAKYNPAEIRMALVDRPKVEHFHCIPTEELPTFLRSVTAYQEMDKVSPIAISALRLLMLTATRTSEVRYSKWKDFDLDTRCWVIPAEQVGRKGKGDKRKDHAVPLSTQAMAILRGLIPFTGQGEYVFPNRNYSGKVISENTVLKIIETIGYKGKMTGHGFRSLARTVLGDMGHRWEVLEAVLSHALVNQTAAAYVRTSYFEERRDIMQQWADYLAKVEAGAEVIPLRA</sequence>
<dbReference type="InterPro" id="IPR013762">
    <property type="entry name" value="Integrase-like_cat_sf"/>
</dbReference>
<reference evidence="8 9" key="1">
    <citation type="submission" date="2021-10" db="EMBL/GenBank/DDBJ databases">
        <authorList>
            <person name="Koch H."/>
        </authorList>
    </citation>
    <scope>NUCLEOTIDE SEQUENCE [LARGE SCALE GENOMIC DNA]</scope>
    <source>
        <strain evidence="8">6680</strain>
    </source>
</reference>
<feature type="domain" description="Core-binding (CB)" evidence="7">
    <location>
        <begin position="102"/>
        <end position="183"/>
    </location>
</feature>
<dbReference type="Pfam" id="PF00589">
    <property type="entry name" value="Phage_integrase"/>
    <property type="match status" value="1"/>
</dbReference>
<evidence type="ECO:0000259" key="7">
    <source>
        <dbReference type="PROSITE" id="PS51900"/>
    </source>
</evidence>
<dbReference type="InterPro" id="IPR038488">
    <property type="entry name" value="Integrase_DNA-bd_sf"/>
</dbReference>
<dbReference type="Pfam" id="PF22022">
    <property type="entry name" value="Phage_int_M"/>
    <property type="match status" value="1"/>
</dbReference>
<dbReference type="InterPro" id="IPR025166">
    <property type="entry name" value="Integrase_DNA_bind_dom"/>
</dbReference>
<keyword evidence="2" id="KW-0229">DNA integration</keyword>
<evidence type="ECO:0000313" key="9">
    <source>
        <dbReference type="Proteomes" id="UP000839052"/>
    </source>
</evidence>
<evidence type="ECO:0000256" key="1">
    <source>
        <dbReference type="ARBA" id="ARBA00008857"/>
    </source>
</evidence>
<dbReference type="InterPro" id="IPR044068">
    <property type="entry name" value="CB"/>
</dbReference>
<name>A0ABN8AI50_9PROT</name>
<dbReference type="CDD" id="cd00801">
    <property type="entry name" value="INT_P4_C"/>
    <property type="match status" value="1"/>
</dbReference>
<gene>
    <name evidence="8" type="ORF">NTG6680_1148</name>
</gene>
<dbReference type="SUPFAM" id="SSF56349">
    <property type="entry name" value="DNA breaking-rejoining enzymes"/>
    <property type="match status" value="1"/>
</dbReference>
<feature type="domain" description="Tyr recombinase" evidence="6">
    <location>
        <begin position="206"/>
        <end position="394"/>
    </location>
</feature>
<organism evidence="8 9">
    <name type="scientific">Candidatus Nitrotoga arctica</name>
    <dbReference type="NCBI Taxonomy" id="453162"/>
    <lineage>
        <taxon>Bacteria</taxon>
        <taxon>Pseudomonadati</taxon>
        <taxon>Pseudomonadota</taxon>
        <taxon>Betaproteobacteria</taxon>
        <taxon>Nitrosomonadales</taxon>
        <taxon>Gallionellaceae</taxon>
        <taxon>Candidatus Nitrotoga</taxon>
    </lineage>
</organism>
<dbReference type="PROSITE" id="PS51900">
    <property type="entry name" value="CB"/>
    <property type="match status" value="1"/>
</dbReference>
<dbReference type="InterPro" id="IPR010998">
    <property type="entry name" value="Integrase_recombinase_N"/>
</dbReference>
<dbReference type="Gene3D" id="1.10.150.130">
    <property type="match status" value="1"/>
</dbReference>
<proteinExistence type="inferred from homology"/>
<evidence type="ECO:0000256" key="3">
    <source>
        <dbReference type="ARBA" id="ARBA00023125"/>
    </source>
</evidence>
<dbReference type="PROSITE" id="PS51898">
    <property type="entry name" value="TYR_RECOMBINASE"/>
    <property type="match status" value="1"/>
</dbReference>
<dbReference type="InterPro" id="IPR011010">
    <property type="entry name" value="DNA_brk_join_enz"/>
</dbReference>
<dbReference type="InterPro" id="IPR053876">
    <property type="entry name" value="Phage_int_M"/>
</dbReference>
<dbReference type="PANTHER" id="PTHR30629:SF2">
    <property type="entry name" value="PROPHAGE INTEGRASE INTS-RELATED"/>
    <property type="match status" value="1"/>
</dbReference>
<dbReference type="Gene3D" id="3.30.160.390">
    <property type="entry name" value="Integrase, DNA-binding domain"/>
    <property type="match status" value="1"/>
</dbReference>
<evidence type="ECO:0000256" key="4">
    <source>
        <dbReference type="ARBA" id="ARBA00023172"/>
    </source>
</evidence>
<comment type="similarity">
    <text evidence="1">Belongs to the 'phage' integrase family.</text>
</comment>
<dbReference type="Pfam" id="PF13356">
    <property type="entry name" value="Arm-DNA-bind_3"/>
    <property type="match status" value="1"/>
</dbReference>
<evidence type="ECO:0000259" key="6">
    <source>
        <dbReference type="PROSITE" id="PS51898"/>
    </source>
</evidence>
<accession>A0ABN8AI50</accession>
<dbReference type="RefSeq" id="WP_239796340.1">
    <property type="nucleotide sequence ID" value="NZ_OU912926.1"/>
</dbReference>
<dbReference type="Gene3D" id="1.10.443.10">
    <property type="entry name" value="Intergrase catalytic core"/>
    <property type="match status" value="1"/>
</dbReference>
<dbReference type="InterPro" id="IPR050808">
    <property type="entry name" value="Phage_Integrase"/>
</dbReference>
<evidence type="ECO:0000256" key="5">
    <source>
        <dbReference type="PROSITE-ProRule" id="PRU01248"/>
    </source>
</evidence>
<evidence type="ECO:0000256" key="2">
    <source>
        <dbReference type="ARBA" id="ARBA00022908"/>
    </source>
</evidence>
<keyword evidence="9" id="KW-1185">Reference proteome</keyword>
<evidence type="ECO:0000313" key="8">
    <source>
        <dbReference type="EMBL" id="CAG9932401.1"/>
    </source>
</evidence>
<dbReference type="Proteomes" id="UP000839052">
    <property type="component" value="Chromosome"/>
</dbReference>
<dbReference type="PANTHER" id="PTHR30629">
    <property type="entry name" value="PROPHAGE INTEGRASE"/>
    <property type="match status" value="1"/>
</dbReference>